<gene>
    <name evidence="1" type="ORF">EAE97_000685</name>
</gene>
<evidence type="ECO:0000313" key="2">
    <source>
        <dbReference type="Proteomes" id="UP000710849"/>
    </source>
</evidence>
<dbReference type="Proteomes" id="UP000710849">
    <property type="component" value="Unassembled WGS sequence"/>
</dbReference>
<dbReference type="AlphaFoldDB" id="A0A9P5IVV1"/>
<dbReference type="RefSeq" id="XP_038738556.1">
    <property type="nucleotide sequence ID" value="XM_038871195.1"/>
</dbReference>
<sequence>MSSWSFGRVDLCCDFYPHHLPICGNRSYSNTSNFTIYKLGAHIDCGTSTHITTSIYCIAYEHRSAGPKSIALQPYLPFSHRYLDDFCVGPLTAPPMSPPHEER</sequence>
<comment type="caution">
    <text evidence="1">The sequence shown here is derived from an EMBL/GenBank/DDBJ whole genome shotgun (WGS) entry which is preliminary data.</text>
</comment>
<evidence type="ECO:0000313" key="1">
    <source>
        <dbReference type="EMBL" id="KAF7955426.1"/>
    </source>
</evidence>
<protein>
    <submittedName>
        <fullName evidence="1">Uncharacterized protein</fullName>
    </submittedName>
</protein>
<keyword evidence="2" id="KW-1185">Reference proteome</keyword>
<dbReference type="GeneID" id="62144274"/>
<organism evidence="1 2">
    <name type="scientific">Botrytis byssoidea</name>
    <dbReference type="NCBI Taxonomy" id="139641"/>
    <lineage>
        <taxon>Eukaryota</taxon>
        <taxon>Fungi</taxon>
        <taxon>Dikarya</taxon>
        <taxon>Ascomycota</taxon>
        <taxon>Pezizomycotina</taxon>
        <taxon>Leotiomycetes</taxon>
        <taxon>Helotiales</taxon>
        <taxon>Sclerotiniaceae</taxon>
        <taxon>Botrytis</taxon>
    </lineage>
</organism>
<dbReference type="EMBL" id="RCSW01000001">
    <property type="protein sequence ID" value="KAF7955426.1"/>
    <property type="molecule type" value="Genomic_DNA"/>
</dbReference>
<reference evidence="1 2" key="1">
    <citation type="journal article" date="2020" name="Genome Biol. Evol.">
        <title>Comparative genomics of Sclerotiniaceae.</title>
        <authorList>
            <person name="Valero Jimenez C.A."/>
            <person name="Steentjes M."/>
            <person name="Scholten O.E."/>
            <person name="Van Kan J.A.L."/>
        </authorList>
    </citation>
    <scope>NUCLEOTIDE SEQUENCE [LARGE SCALE GENOMIC DNA]</scope>
    <source>
        <strain evidence="1 2">MUCL 94</strain>
    </source>
</reference>
<proteinExistence type="predicted"/>
<accession>A0A9P5IVV1</accession>
<name>A0A9P5IVV1_9HELO</name>